<dbReference type="Pfam" id="PF08447">
    <property type="entry name" value="PAS_3"/>
    <property type="match status" value="2"/>
</dbReference>
<dbReference type="InterPro" id="IPR036890">
    <property type="entry name" value="HATPase_C_sf"/>
</dbReference>
<dbReference type="Pfam" id="PF00989">
    <property type="entry name" value="PAS"/>
    <property type="match status" value="1"/>
</dbReference>
<dbReference type="InterPro" id="IPR001789">
    <property type="entry name" value="Sig_transdc_resp-reg_receiver"/>
</dbReference>
<dbReference type="Gene3D" id="1.10.287.130">
    <property type="match status" value="1"/>
</dbReference>
<evidence type="ECO:0000259" key="9">
    <source>
        <dbReference type="PROSITE" id="PS50110"/>
    </source>
</evidence>
<name>A0ABY4XDF5_9SPHN</name>
<dbReference type="Pfam" id="PF01590">
    <property type="entry name" value="GAF"/>
    <property type="match status" value="1"/>
</dbReference>
<dbReference type="Pfam" id="PF00512">
    <property type="entry name" value="HisKA"/>
    <property type="match status" value="1"/>
</dbReference>
<dbReference type="InterPro" id="IPR052162">
    <property type="entry name" value="Sensor_kinase/Photoreceptor"/>
</dbReference>
<evidence type="ECO:0000259" key="10">
    <source>
        <dbReference type="PROSITE" id="PS50112"/>
    </source>
</evidence>
<dbReference type="SUPFAM" id="SSF47384">
    <property type="entry name" value="Homodimeric domain of signal transducing histidine kinase"/>
    <property type="match status" value="1"/>
</dbReference>
<dbReference type="PRINTS" id="PR00344">
    <property type="entry name" value="BCTRLSENSOR"/>
</dbReference>
<dbReference type="InterPro" id="IPR013656">
    <property type="entry name" value="PAS_4"/>
</dbReference>
<dbReference type="InterPro" id="IPR013767">
    <property type="entry name" value="PAS_fold"/>
</dbReference>
<gene>
    <name evidence="12" type="ORF">LHA26_17355</name>
</gene>
<evidence type="ECO:0000256" key="2">
    <source>
        <dbReference type="ARBA" id="ARBA00012438"/>
    </source>
</evidence>
<protein>
    <recommendedName>
        <fullName evidence="2">histidine kinase</fullName>
        <ecNumber evidence="2">2.7.13.3</ecNumber>
    </recommendedName>
</protein>
<dbReference type="Gene3D" id="3.30.565.10">
    <property type="entry name" value="Histidine kinase-like ATPase, C-terminal domain"/>
    <property type="match status" value="1"/>
</dbReference>
<dbReference type="SUPFAM" id="SSF55785">
    <property type="entry name" value="PYP-like sensor domain (PAS domain)"/>
    <property type="match status" value="3"/>
</dbReference>
<keyword evidence="4" id="KW-0808">Transferase</keyword>
<dbReference type="InterPro" id="IPR003018">
    <property type="entry name" value="GAF"/>
</dbReference>
<reference evidence="12" key="1">
    <citation type="journal article" date="2022" name="Toxins">
        <title>Genomic Analysis of Sphingopyxis sp. USTB-05 for Biodegrading Cyanobacterial Hepatotoxins.</title>
        <authorList>
            <person name="Liu C."/>
            <person name="Xu Q."/>
            <person name="Zhao Z."/>
            <person name="Zhang H."/>
            <person name="Liu X."/>
            <person name="Yin C."/>
            <person name="Liu Y."/>
            <person name="Yan H."/>
        </authorList>
    </citation>
    <scope>NUCLEOTIDE SEQUENCE</scope>
    <source>
        <strain evidence="12">NBD5</strain>
    </source>
</reference>
<evidence type="ECO:0000256" key="3">
    <source>
        <dbReference type="ARBA" id="ARBA00022553"/>
    </source>
</evidence>
<feature type="domain" description="PAS" evidence="10">
    <location>
        <begin position="293"/>
        <end position="345"/>
    </location>
</feature>
<dbReference type="InterPro" id="IPR000700">
    <property type="entry name" value="PAS-assoc_C"/>
</dbReference>
<dbReference type="Gene3D" id="3.40.50.2300">
    <property type="match status" value="2"/>
</dbReference>
<feature type="domain" description="PAC" evidence="11">
    <location>
        <begin position="371"/>
        <end position="423"/>
    </location>
</feature>
<keyword evidence="5" id="KW-0418">Kinase</keyword>
<evidence type="ECO:0000256" key="6">
    <source>
        <dbReference type="PROSITE-ProRule" id="PRU00169"/>
    </source>
</evidence>
<evidence type="ECO:0000313" key="13">
    <source>
        <dbReference type="Proteomes" id="UP001056937"/>
    </source>
</evidence>
<dbReference type="PROSITE" id="PS50109">
    <property type="entry name" value="HIS_KIN"/>
    <property type="match status" value="1"/>
</dbReference>
<dbReference type="PROSITE" id="PS50112">
    <property type="entry name" value="PAS"/>
    <property type="match status" value="3"/>
</dbReference>
<dbReference type="PANTHER" id="PTHR43304:SF1">
    <property type="entry name" value="PAC DOMAIN-CONTAINING PROTEIN"/>
    <property type="match status" value="1"/>
</dbReference>
<dbReference type="SMART" id="SM00065">
    <property type="entry name" value="GAF"/>
    <property type="match status" value="1"/>
</dbReference>
<dbReference type="Gene3D" id="3.30.450.40">
    <property type="match status" value="1"/>
</dbReference>
<dbReference type="SMART" id="SM00448">
    <property type="entry name" value="REC"/>
    <property type="match status" value="2"/>
</dbReference>
<accession>A0ABY4XDF5</accession>
<dbReference type="Pfam" id="PF08448">
    <property type="entry name" value="PAS_4"/>
    <property type="match status" value="1"/>
</dbReference>
<evidence type="ECO:0000259" key="11">
    <source>
        <dbReference type="PROSITE" id="PS50113"/>
    </source>
</evidence>
<comment type="catalytic activity">
    <reaction evidence="1">
        <text>ATP + protein L-histidine = ADP + protein N-phospho-L-histidine.</text>
        <dbReference type="EC" id="2.7.13.3"/>
    </reaction>
</comment>
<dbReference type="SMART" id="SM00086">
    <property type="entry name" value="PAC"/>
    <property type="match status" value="4"/>
</dbReference>
<evidence type="ECO:0000256" key="5">
    <source>
        <dbReference type="ARBA" id="ARBA00022777"/>
    </source>
</evidence>
<sequence>MTDRRAEQAIRATGEAARLINAFDWTATGLGPIARWPATLRSTVELILASPVPIVTLWGVDGIMIYNDAYSVFAGARHPRLLGSKVREGWAEIADFNDNVMRVGLAGGTLQYRDQALTLDRGGAPEPVWMDLDYSPIHGPDGTPIGVIAIVVETTGKVRAERALRDSEERYRILTEVSPQVVWMADAAGALTYCNAYWYAYSGMSEAETRGQGWLDAVHPDHRAAAQQGWRAAVAERDRWSMELPLRRRDGAYRWHVTAGQPLLDGTGRCLSWSGIALDIHDRRTAEEELRDTGSRLDAVLANTSMAIFVIDLSQACVFMNRAAERLTGWRLEDIRGRRLHDVIHHSHADGSPYPPEDCPIERAFPTGAGFSGEETFVRRDGRFIPVALTASPVVDPRGGTMGTIIEARDISADRAAQAVIARRGDQLRGLADAALAISLAPNPTARLDEVARAARRIVGAEQAVVSLTRGADWAQAITAIELSPRYEAWRDYDRPPSGGGIYALVCEQNRPLRLTQAELERHPRWRGFSAEASAHPPMRGWLAVPLVARDGSNLGLVQLSDKSDGGDFDEADEAMLVQLAQLAAAAIEQSETDAALRRSEERYRAITDSVDQMIWATRADGYHDFFNQRWYDYTGVPVGSTEGEAWRGLFHPEDQARIEAVWGASLTTGRPYHIEYRLRHRSGLYRWVIGRAQPVRDGEGRITRWYGSCTDIHDLKEAEAALRDLTARLEERVREEVAERAKAEEALRQTQKMEAVGQLTGGIAHDFNNLLTVVTGNIDMAGRALDAAGAPDPRARRALDNAMKGADRAAALTQRLLAFARRQPLAPKPIDVDRLVAGMSDLLNRALGETVRLEVVTTPGLWRVEADPNQLESAILNLAVNARDAMPAGGTLAIETANAMLDQAYAGAHAEVAPGPYVLISVSDTGMGIPREAMERVFEPFYTTKEVGRGTGLGLSMVYGFVKQSGGHVKLYSEEGRGTTVKIYLPRLLGSLPEPIEEGEGATGIERSQRAETILVVEDDDDVRAYTVEILRELGYRVLEAHDGMSGLRLFERQEAPIDLLFTDVVMPGMTGAALAEQARALQPGLRVLYTSGYTRNAIVHGGRLDAGVEMISKPFTFRALAAKVRDMLEIGRTGRLLLVEAEPTIRALTAEALAAIGYAVDQAATATEALARLRAAQGRYDAALIDADLPDQAAAALLVELRARHAAMPVLLAGDLPGPAEAAPDPLVAALPKPFTAAMVEDRLRALGVGDPPG</sequence>
<dbReference type="CDD" id="cd00156">
    <property type="entry name" value="REC"/>
    <property type="match status" value="1"/>
</dbReference>
<feature type="domain" description="Response regulatory" evidence="9">
    <location>
        <begin position="1137"/>
        <end position="1250"/>
    </location>
</feature>
<feature type="coiled-coil region" evidence="7">
    <location>
        <begin position="713"/>
        <end position="754"/>
    </location>
</feature>
<dbReference type="InterPro" id="IPR005467">
    <property type="entry name" value="His_kinase_dom"/>
</dbReference>
<dbReference type="SMART" id="SM00388">
    <property type="entry name" value="HisKA"/>
    <property type="match status" value="1"/>
</dbReference>
<organism evidence="12 13">
    <name type="scientific">Sphingomonas morindae</name>
    <dbReference type="NCBI Taxonomy" id="1541170"/>
    <lineage>
        <taxon>Bacteria</taxon>
        <taxon>Pseudomonadati</taxon>
        <taxon>Pseudomonadota</taxon>
        <taxon>Alphaproteobacteria</taxon>
        <taxon>Sphingomonadales</taxon>
        <taxon>Sphingomonadaceae</taxon>
        <taxon>Sphingomonas</taxon>
    </lineage>
</organism>
<evidence type="ECO:0000256" key="1">
    <source>
        <dbReference type="ARBA" id="ARBA00000085"/>
    </source>
</evidence>
<keyword evidence="3 6" id="KW-0597">Phosphoprotein</keyword>
<feature type="domain" description="PAS" evidence="10">
    <location>
        <begin position="167"/>
        <end position="237"/>
    </location>
</feature>
<dbReference type="InterPro" id="IPR001610">
    <property type="entry name" value="PAC"/>
</dbReference>
<dbReference type="CDD" id="cd00082">
    <property type="entry name" value="HisKA"/>
    <property type="match status" value="1"/>
</dbReference>
<dbReference type="SUPFAM" id="SSF52172">
    <property type="entry name" value="CheY-like"/>
    <property type="match status" value="2"/>
</dbReference>
<dbReference type="PROSITE" id="PS50113">
    <property type="entry name" value="PAC"/>
    <property type="match status" value="3"/>
</dbReference>
<feature type="domain" description="Histidine kinase" evidence="8">
    <location>
        <begin position="763"/>
        <end position="990"/>
    </location>
</feature>
<dbReference type="SUPFAM" id="SSF55781">
    <property type="entry name" value="GAF domain-like"/>
    <property type="match status" value="1"/>
</dbReference>
<keyword evidence="7" id="KW-0175">Coiled coil</keyword>
<keyword evidence="13" id="KW-1185">Reference proteome</keyword>
<dbReference type="Gene3D" id="3.30.450.20">
    <property type="entry name" value="PAS domain"/>
    <property type="match status" value="4"/>
</dbReference>
<feature type="domain" description="PAS" evidence="10">
    <location>
        <begin position="600"/>
        <end position="670"/>
    </location>
</feature>
<dbReference type="NCBIfam" id="TIGR00229">
    <property type="entry name" value="sensory_box"/>
    <property type="match status" value="3"/>
</dbReference>
<dbReference type="InterPro" id="IPR036097">
    <property type="entry name" value="HisK_dim/P_sf"/>
</dbReference>
<feature type="modified residue" description="4-aspartylphosphate" evidence="6">
    <location>
        <position position="1065"/>
    </location>
</feature>
<dbReference type="CDD" id="cd00130">
    <property type="entry name" value="PAS"/>
    <property type="match status" value="3"/>
</dbReference>
<dbReference type="PROSITE" id="PS50110">
    <property type="entry name" value="RESPONSE_REGULATORY"/>
    <property type="match status" value="2"/>
</dbReference>
<feature type="domain" description="PAC" evidence="11">
    <location>
        <begin position="673"/>
        <end position="725"/>
    </location>
</feature>
<dbReference type="CDD" id="cd16919">
    <property type="entry name" value="HATPase_CckA-like"/>
    <property type="match status" value="1"/>
</dbReference>
<dbReference type="SMART" id="SM00387">
    <property type="entry name" value="HATPase_c"/>
    <property type="match status" value="1"/>
</dbReference>
<feature type="domain" description="PAC" evidence="11">
    <location>
        <begin position="240"/>
        <end position="292"/>
    </location>
</feature>
<dbReference type="Proteomes" id="UP001056937">
    <property type="component" value="Chromosome 2"/>
</dbReference>
<dbReference type="RefSeq" id="WP_252168751.1">
    <property type="nucleotide sequence ID" value="NZ_CP084931.1"/>
</dbReference>
<dbReference type="PANTHER" id="PTHR43304">
    <property type="entry name" value="PHYTOCHROME-LIKE PROTEIN CPH1"/>
    <property type="match status" value="1"/>
</dbReference>
<feature type="domain" description="Response regulatory" evidence="9">
    <location>
        <begin position="1014"/>
        <end position="1130"/>
    </location>
</feature>
<feature type="modified residue" description="4-aspartylphosphate" evidence="6">
    <location>
        <position position="1188"/>
    </location>
</feature>
<dbReference type="InterPro" id="IPR003594">
    <property type="entry name" value="HATPase_dom"/>
</dbReference>
<dbReference type="EC" id="2.7.13.3" evidence="2"/>
<dbReference type="CDD" id="cd18161">
    <property type="entry name" value="REC_hyHK_blue-like"/>
    <property type="match status" value="1"/>
</dbReference>
<evidence type="ECO:0000256" key="7">
    <source>
        <dbReference type="SAM" id="Coils"/>
    </source>
</evidence>
<dbReference type="Pfam" id="PF00072">
    <property type="entry name" value="Response_reg"/>
    <property type="match status" value="1"/>
</dbReference>
<proteinExistence type="predicted"/>
<dbReference type="EMBL" id="CP084931">
    <property type="protein sequence ID" value="USI74937.1"/>
    <property type="molecule type" value="Genomic_DNA"/>
</dbReference>
<dbReference type="InterPro" id="IPR035965">
    <property type="entry name" value="PAS-like_dom_sf"/>
</dbReference>
<dbReference type="SUPFAM" id="SSF55874">
    <property type="entry name" value="ATPase domain of HSP90 chaperone/DNA topoisomerase II/histidine kinase"/>
    <property type="match status" value="1"/>
</dbReference>
<evidence type="ECO:0000259" key="8">
    <source>
        <dbReference type="PROSITE" id="PS50109"/>
    </source>
</evidence>
<dbReference type="InterPro" id="IPR003661">
    <property type="entry name" value="HisK_dim/P_dom"/>
</dbReference>
<dbReference type="InterPro" id="IPR013655">
    <property type="entry name" value="PAS_fold_3"/>
</dbReference>
<evidence type="ECO:0000256" key="4">
    <source>
        <dbReference type="ARBA" id="ARBA00022679"/>
    </source>
</evidence>
<dbReference type="InterPro" id="IPR011006">
    <property type="entry name" value="CheY-like_superfamily"/>
</dbReference>
<dbReference type="Pfam" id="PF02518">
    <property type="entry name" value="HATPase_c"/>
    <property type="match status" value="1"/>
</dbReference>
<dbReference type="InterPro" id="IPR004358">
    <property type="entry name" value="Sig_transdc_His_kin-like_C"/>
</dbReference>
<dbReference type="InterPro" id="IPR000014">
    <property type="entry name" value="PAS"/>
</dbReference>
<evidence type="ECO:0000313" key="12">
    <source>
        <dbReference type="EMBL" id="USI74937.1"/>
    </source>
</evidence>
<dbReference type="InterPro" id="IPR029016">
    <property type="entry name" value="GAF-like_dom_sf"/>
</dbReference>
<dbReference type="SMART" id="SM00091">
    <property type="entry name" value="PAS"/>
    <property type="match status" value="3"/>
</dbReference>